<feature type="domain" description="DUF2341" evidence="1">
    <location>
        <begin position="123"/>
        <end position="189"/>
    </location>
</feature>
<gene>
    <name evidence="2" type="ORF">UX34_C0007G0029</name>
</gene>
<dbReference type="InterPro" id="IPR018765">
    <property type="entry name" value="DUF2341"/>
</dbReference>
<dbReference type="Pfam" id="PF10102">
    <property type="entry name" value="DUF2341"/>
    <property type="match status" value="2"/>
</dbReference>
<dbReference type="AlphaFoldDB" id="A0A0G1NV85"/>
<feature type="domain" description="DUF2341" evidence="1">
    <location>
        <begin position="386"/>
        <end position="449"/>
    </location>
</feature>
<evidence type="ECO:0000313" key="2">
    <source>
        <dbReference type="EMBL" id="KKU24376.1"/>
    </source>
</evidence>
<sequence length="715" mass="76434">MLSSPLPVFADSVTDSYADTSKINTGASSGYGVTGGQLKINWYDIAWPNRRPVTVTNSGSALTDYQTLITLDTSSLIASWYNSSWQYRKKITVTSANELLSNYQVLISVDTSSLIGAGKMKNDCSDIRFTDQNPTNLIPFWVESGCGTAATYIWVRVPHLPVGGQSVPIYMYYGNSIATSTSSISSTFISNTIFHGTGAGASVDSHAGGDTYRQTGFSSTPSYVTTIDDGTGADSFFRRYRYLFVPASTASYGFGVNSDDGSEVALFPLDGYGGGWYTAHPFGAHDVIATWYGGHGTGTCGTSGTPGSRTLTAGQGYWLDYVMGETSGGQYAQMCINDGSGYKTVNTTNFSGKLYTRMYTEGAEPTSSVGIEETEAGLGTSKMKPDCSDIRATDANNTLLNYWLEEGCNTTSTKIWVKVPSLLNGNTTIYIYYGNSAASSVSSITNTFLNNSIFHATGANASGTYNPVDNHTEADFVKGNMVPSSTSYVTQINDTSGADYFFRRYRFLFAPSSSNFYWFSANDDDDGEATFFPQDGYGGGLNTTHPYGAHNIIAFDYGSGGAGGCGTGGTRYRYLVSGKGYWTDFLFDEQSGNQQAQLCIYDGAWKVVSTANFANQLFARSYPASGSEPSHSVGAEETSVSTGPATVISTNLLTATSGVDSIDEFVYNLSSKPEGSTATVQFSQNGTTWVNSSNTPDGTDTLTTGVKDIQTHQIA</sequence>
<accession>A0A0G1NV85</accession>
<dbReference type="EMBL" id="LCLV01000007">
    <property type="protein sequence ID" value="KKU24376.1"/>
    <property type="molecule type" value="Genomic_DNA"/>
</dbReference>
<reference evidence="2 3" key="1">
    <citation type="journal article" date="2015" name="Nature">
        <title>rRNA introns, odd ribosomes, and small enigmatic genomes across a large radiation of phyla.</title>
        <authorList>
            <person name="Brown C.T."/>
            <person name="Hug L.A."/>
            <person name="Thomas B.C."/>
            <person name="Sharon I."/>
            <person name="Castelle C.J."/>
            <person name="Singh A."/>
            <person name="Wilkins M.J."/>
            <person name="Williams K.H."/>
            <person name="Banfield J.F."/>
        </authorList>
    </citation>
    <scope>NUCLEOTIDE SEQUENCE [LARGE SCALE GENOMIC DNA]</scope>
</reference>
<evidence type="ECO:0000313" key="3">
    <source>
        <dbReference type="Proteomes" id="UP000034643"/>
    </source>
</evidence>
<name>A0A0G1NV85_9BACT</name>
<protein>
    <recommendedName>
        <fullName evidence="1">DUF2341 domain-containing protein</fullName>
    </recommendedName>
</protein>
<proteinExistence type="predicted"/>
<evidence type="ECO:0000259" key="1">
    <source>
        <dbReference type="Pfam" id="PF10102"/>
    </source>
</evidence>
<dbReference type="Proteomes" id="UP000034643">
    <property type="component" value="Unassembled WGS sequence"/>
</dbReference>
<organism evidence="2 3">
    <name type="scientific">Candidatus Woesebacteria bacterium GW2011_GWF1_46_13</name>
    <dbReference type="NCBI Taxonomy" id="1618602"/>
    <lineage>
        <taxon>Bacteria</taxon>
        <taxon>Candidatus Woeseibacteriota</taxon>
    </lineage>
</organism>
<comment type="caution">
    <text evidence="2">The sequence shown here is derived from an EMBL/GenBank/DDBJ whole genome shotgun (WGS) entry which is preliminary data.</text>
</comment>